<evidence type="ECO:0000256" key="1">
    <source>
        <dbReference type="ARBA" id="ARBA00004651"/>
    </source>
</evidence>
<keyword evidence="2" id="KW-0813">Transport</keyword>
<feature type="compositionally biased region" description="Basic residues" evidence="11">
    <location>
        <begin position="772"/>
        <end position="783"/>
    </location>
</feature>
<keyword evidence="4" id="KW-0109">Calcium transport</keyword>
<evidence type="ECO:0000256" key="10">
    <source>
        <dbReference type="PROSITE-ProRule" id="PRU00023"/>
    </source>
</evidence>
<dbReference type="SUPFAM" id="SSF48403">
    <property type="entry name" value="Ankyrin repeat"/>
    <property type="match status" value="1"/>
</dbReference>
<comment type="caution">
    <text evidence="13">The sequence shown here is derived from an EMBL/GenBank/DDBJ whole genome shotgun (WGS) entry which is preliminary data.</text>
</comment>
<gene>
    <name evidence="13" type="ORF">PoB_002515100</name>
</gene>
<keyword evidence="12" id="KW-0472">Membrane</keyword>
<feature type="transmembrane region" description="Helical" evidence="12">
    <location>
        <begin position="407"/>
        <end position="427"/>
    </location>
</feature>
<dbReference type="GO" id="GO:0005886">
    <property type="term" value="C:plasma membrane"/>
    <property type="evidence" value="ECO:0007669"/>
    <property type="project" value="UniProtKB-SubCell"/>
</dbReference>
<evidence type="ECO:0000256" key="2">
    <source>
        <dbReference type="ARBA" id="ARBA00022448"/>
    </source>
</evidence>
<feature type="transmembrane region" description="Helical" evidence="12">
    <location>
        <begin position="508"/>
        <end position="526"/>
    </location>
</feature>
<dbReference type="PROSITE" id="PS50088">
    <property type="entry name" value="ANK_REPEAT"/>
    <property type="match status" value="1"/>
</dbReference>
<dbReference type="Gene3D" id="1.25.40.20">
    <property type="entry name" value="Ankyrin repeat-containing domain"/>
    <property type="match status" value="1"/>
</dbReference>
<dbReference type="GO" id="GO:0005262">
    <property type="term" value="F:calcium channel activity"/>
    <property type="evidence" value="ECO:0007669"/>
    <property type="project" value="UniProtKB-KW"/>
</dbReference>
<organism evidence="13 14">
    <name type="scientific">Plakobranchus ocellatus</name>
    <dbReference type="NCBI Taxonomy" id="259542"/>
    <lineage>
        <taxon>Eukaryota</taxon>
        <taxon>Metazoa</taxon>
        <taxon>Spiralia</taxon>
        <taxon>Lophotrochozoa</taxon>
        <taxon>Mollusca</taxon>
        <taxon>Gastropoda</taxon>
        <taxon>Heterobranchia</taxon>
        <taxon>Euthyneura</taxon>
        <taxon>Panpulmonata</taxon>
        <taxon>Sacoglossa</taxon>
        <taxon>Placobranchoidea</taxon>
        <taxon>Plakobranchidae</taxon>
        <taxon>Plakobranchus</taxon>
    </lineage>
</organism>
<feature type="compositionally biased region" description="Low complexity" evidence="11">
    <location>
        <begin position="319"/>
        <end position="330"/>
    </location>
</feature>
<keyword evidence="8" id="KW-0406">Ion transport</keyword>
<proteinExistence type="predicted"/>
<feature type="transmembrane region" description="Helical" evidence="12">
    <location>
        <begin position="645"/>
        <end position="665"/>
    </location>
</feature>
<dbReference type="InterPro" id="IPR036770">
    <property type="entry name" value="Ankyrin_rpt-contain_sf"/>
</dbReference>
<dbReference type="SMART" id="SM00248">
    <property type="entry name" value="ANK"/>
    <property type="match status" value="5"/>
</dbReference>
<evidence type="ECO:0000256" key="5">
    <source>
        <dbReference type="ARBA" id="ARBA00022673"/>
    </source>
</evidence>
<evidence type="ECO:0000256" key="7">
    <source>
        <dbReference type="ARBA" id="ARBA00022837"/>
    </source>
</evidence>
<evidence type="ECO:0000256" key="9">
    <source>
        <dbReference type="ARBA" id="ARBA00023303"/>
    </source>
</evidence>
<dbReference type="InterPro" id="IPR002110">
    <property type="entry name" value="Ankyrin_rpt"/>
</dbReference>
<evidence type="ECO:0000256" key="4">
    <source>
        <dbReference type="ARBA" id="ARBA00022568"/>
    </source>
</evidence>
<accession>A0AAV3ZHM7</accession>
<reference evidence="13 14" key="1">
    <citation type="journal article" date="2021" name="Elife">
        <title>Chloroplast acquisition without the gene transfer in kleptoplastic sea slugs, Plakobranchus ocellatus.</title>
        <authorList>
            <person name="Maeda T."/>
            <person name="Takahashi S."/>
            <person name="Yoshida T."/>
            <person name="Shimamura S."/>
            <person name="Takaki Y."/>
            <person name="Nagai Y."/>
            <person name="Toyoda A."/>
            <person name="Suzuki Y."/>
            <person name="Arimoto A."/>
            <person name="Ishii H."/>
            <person name="Satoh N."/>
            <person name="Nishiyama T."/>
            <person name="Hasebe M."/>
            <person name="Maruyama T."/>
            <person name="Minagawa J."/>
            <person name="Obokata J."/>
            <person name="Shigenobu S."/>
        </authorList>
    </citation>
    <scope>NUCLEOTIDE SEQUENCE [LARGE SCALE GENOMIC DNA]</scope>
</reference>
<evidence type="ECO:0000313" key="14">
    <source>
        <dbReference type="Proteomes" id="UP000735302"/>
    </source>
</evidence>
<feature type="region of interest" description="Disordered" evidence="11">
    <location>
        <begin position="306"/>
        <end position="354"/>
    </location>
</feature>
<dbReference type="PANTHER" id="PTHR10582:SF2">
    <property type="entry name" value="INACTIVE"/>
    <property type="match status" value="1"/>
</dbReference>
<keyword evidence="14" id="KW-1185">Reference proteome</keyword>
<evidence type="ECO:0000256" key="8">
    <source>
        <dbReference type="ARBA" id="ARBA00023065"/>
    </source>
</evidence>
<dbReference type="PROSITE" id="PS50297">
    <property type="entry name" value="ANK_REP_REGION"/>
    <property type="match status" value="1"/>
</dbReference>
<dbReference type="GO" id="GO:0098703">
    <property type="term" value="P:calcium ion import across plasma membrane"/>
    <property type="evidence" value="ECO:0007669"/>
    <property type="project" value="TreeGrafter"/>
</dbReference>
<dbReference type="InterPro" id="IPR024862">
    <property type="entry name" value="TRPV"/>
</dbReference>
<feature type="region of interest" description="Disordered" evidence="11">
    <location>
        <begin position="764"/>
        <end position="791"/>
    </location>
</feature>
<keyword evidence="3" id="KW-1003">Cell membrane</keyword>
<keyword evidence="10" id="KW-0040">ANK repeat</keyword>
<evidence type="ECO:0000256" key="6">
    <source>
        <dbReference type="ARBA" id="ARBA00022737"/>
    </source>
</evidence>
<protein>
    <submittedName>
        <fullName evidence="13">Transient receptor potential cation channel subfamily v member 6</fullName>
    </submittedName>
</protein>
<feature type="compositionally biased region" description="Polar residues" evidence="11">
    <location>
        <begin position="306"/>
        <end position="316"/>
    </location>
</feature>
<keyword evidence="6" id="KW-0677">Repeat</keyword>
<dbReference type="Proteomes" id="UP000735302">
    <property type="component" value="Unassembled WGS sequence"/>
</dbReference>
<evidence type="ECO:0000256" key="12">
    <source>
        <dbReference type="SAM" id="Phobius"/>
    </source>
</evidence>
<dbReference type="AlphaFoldDB" id="A0AAV3ZHM7"/>
<feature type="repeat" description="ANK" evidence="10">
    <location>
        <begin position="136"/>
        <end position="168"/>
    </location>
</feature>
<keyword evidence="12" id="KW-1133">Transmembrane helix</keyword>
<name>A0AAV3ZHM7_9GAST</name>
<feature type="transmembrane region" description="Helical" evidence="12">
    <location>
        <begin position="538"/>
        <end position="558"/>
    </location>
</feature>
<feature type="transmembrane region" description="Helical" evidence="12">
    <location>
        <begin position="579"/>
        <end position="601"/>
    </location>
</feature>
<keyword evidence="5" id="KW-0107">Calcium channel</keyword>
<evidence type="ECO:0000256" key="11">
    <source>
        <dbReference type="SAM" id="MobiDB-lite"/>
    </source>
</evidence>
<evidence type="ECO:0000256" key="3">
    <source>
        <dbReference type="ARBA" id="ARBA00022475"/>
    </source>
</evidence>
<keyword evidence="13" id="KW-0675">Receptor</keyword>
<evidence type="ECO:0000313" key="13">
    <source>
        <dbReference type="EMBL" id="GFN98645.1"/>
    </source>
</evidence>
<comment type="subcellular location">
    <subcellularLocation>
        <location evidence="1">Cell membrane</location>
        <topology evidence="1">Multi-pass membrane protein</topology>
    </subcellularLocation>
</comment>
<keyword evidence="12" id="KW-0812">Transmembrane</keyword>
<keyword evidence="7" id="KW-0106">Calcium</keyword>
<sequence>MNDPRGLLQKLQDSIKDGSPESAAQACRHLNTAQAEGLLPLIESHRLKGANDSLLHLAALFQQNNRAADLLRILARLCPRLLVAQRGGQYQGQTALHIVVSKRNLPGAEALLKEMDGDELLNVRATGTKFRSTVMEGELALHTAALTLNWTMVDLLLRHGARLDTVNSRGDTVLHALVRFAGQHPDKTDKVIEMLQHLHAETSKKTNLKELYKNKNAGSLGGLMDSDGMGDQLFVWFLKNLEGLTPFKLAARKGAGIVCAHIFSLHGVYCLLDTHDGLFDTHLYDITELDPITNILWQNKRKQSEKASAQTSTTADARQVQSVGGPSSSKSKVEPLDNQSQRGGTETESRNSDSNCLCAPDCCCNSGIPDAPSVLEIICGDQALCLLSTDVVRQVVSSKWRRLRGVYFIWFFIHLFFMVGLTSYAIYRPRFDINNTNNSTTIGQDPSTTNTSVTNDASDSLTSAQKGLVKAWPWMSVALSVFYIGVECVRIFSMSFKWHLRCRHHNGLYRVILVLFSLCLLIDSLWFWIDKHNADSNIFLILALLLGDLFLTFFLRAWRKFAFFTFLFQKVLMGDMFRFSFIFLIELIAFSAAMYVAYLPAGSYELPEEFEDVWSSILTMFRLMLGLSDVEVLSKAPAAWLTVGLYVAFVLLTYVLLLNSLIAMISQTCEHVTKNRDPQWRMQRLSVLLMIESMLPLRCRPVLGQRDSLPRYCLKMGHSYKEDRYRKRVTPVQASYEDGKEILRRQNLGQLGFRELALKLVPRKTLDNNERQRRHNSERKNRRTQTNTNEPLFRSYPDIKLRGNIHATPGSPNLMQEESDMPVLFEPHLHNVPFGLVHQPFSNSSLHQQVAYTNLAQPFSNGQFQSNAYTSAIRAPTYLSVLEHHQLFQQANSSSQAPQPQLVPSFSDRIPEQAKRANFGARVQFIDVNDLNKEV</sequence>
<dbReference type="PANTHER" id="PTHR10582">
    <property type="entry name" value="TRANSIENT RECEPTOR POTENTIAL ION CHANNEL PROTEIN"/>
    <property type="match status" value="1"/>
</dbReference>
<feature type="transmembrane region" description="Helical" evidence="12">
    <location>
        <begin position="471"/>
        <end position="496"/>
    </location>
</feature>
<dbReference type="EMBL" id="BLXT01002861">
    <property type="protein sequence ID" value="GFN98645.1"/>
    <property type="molecule type" value="Genomic_DNA"/>
</dbReference>
<keyword evidence="9" id="KW-0407">Ion channel</keyword>